<feature type="signal peptide" evidence="3">
    <location>
        <begin position="1"/>
        <end position="25"/>
    </location>
</feature>
<feature type="chain" id="PRO_5021832317" evidence="3">
    <location>
        <begin position="26"/>
        <end position="385"/>
    </location>
</feature>
<keyword evidence="2" id="KW-0119">Carbohydrate metabolism</keyword>
<dbReference type="InterPro" id="IPR011048">
    <property type="entry name" value="Haem_d1_sf"/>
</dbReference>
<comment type="similarity">
    <text evidence="1">Belongs to the cycloisomerase 2 family.</text>
</comment>
<evidence type="ECO:0000256" key="1">
    <source>
        <dbReference type="ARBA" id="ARBA00005564"/>
    </source>
</evidence>
<dbReference type="EMBL" id="CP036273">
    <property type="protein sequence ID" value="QDU22574.1"/>
    <property type="molecule type" value="Genomic_DNA"/>
</dbReference>
<protein>
    <submittedName>
        <fullName evidence="4">6-phosphogluconolactonase</fullName>
        <ecNumber evidence="4">3.1.1.31</ecNumber>
    </submittedName>
</protein>
<dbReference type="EC" id="3.1.1.31" evidence="4"/>
<dbReference type="InterPro" id="IPR019405">
    <property type="entry name" value="Lactonase_7-beta_prop"/>
</dbReference>
<dbReference type="GO" id="GO:0006006">
    <property type="term" value="P:glucose metabolic process"/>
    <property type="evidence" value="ECO:0007669"/>
    <property type="project" value="UniProtKB-KW"/>
</dbReference>
<dbReference type="OrthoDB" id="9790815at2"/>
<dbReference type="RefSeq" id="WP_145242423.1">
    <property type="nucleotide sequence ID" value="NZ_CP036273.1"/>
</dbReference>
<keyword evidence="2" id="KW-0313">Glucose metabolism</keyword>
<evidence type="ECO:0000313" key="4">
    <source>
        <dbReference type="EMBL" id="QDU22574.1"/>
    </source>
</evidence>
<reference evidence="4 5" key="1">
    <citation type="submission" date="2019-02" db="EMBL/GenBank/DDBJ databases">
        <title>Deep-cultivation of Planctomycetes and their phenomic and genomic characterization uncovers novel biology.</title>
        <authorList>
            <person name="Wiegand S."/>
            <person name="Jogler M."/>
            <person name="Boedeker C."/>
            <person name="Pinto D."/>
            <person name="Vollmers J."/>
            <person name="Rivas-Marin E."/>
            <person name="Kohn T."/>
            <person name="Peeters S.H."/>
            <person name="Heuer A."/>
            <person name="Rast P."/>
            <person name="Oberbeckmann S."/>
            <person name="Bunk B."/>
            <person name="Jeske O."/>
            <person name="Meyerdierks A."/>
            <person name="Storesund J.E."/>
            <person name="Kallscheuer N."/>
            <person name="Luecker S."/>
            <person name="Lage O.M."/>
            <person name="Pohl T."/>
            <person name="Merkel B.J."/>
            <person name="Hornburger P."/>
            <person name="Mueller R.-W."/>
            <person name="Bruemmer F."/>
            <person name="Labrenz M."/>
            <person name="Spormann A.M."/>
            <person name="Op den Camp H."/>
            <person name="Overmann J."/>
            <person name="Amann R."/>
            <person name="Jetten M.S.M."/>
            <person name="Mascher T."/>
            <person name="Medema M.H."/>
            <person name="Devos D.P."/>
            <person name="Kaster A.-K."/>
            <person name="Ovreas L."/>
            <person name="Rohde M."/>
            <person name="Galperin M.Y."/>
            <person name="Jogler C."/>
        </authorList>
    </citation>
    <scope>NUCLEOTIDE SEQUENCE [LARGE SCALE GENOMIC DNA]</scope>
    <source>
        <strain evidence="4 5">ETA_A1</strain>
    </source>
</reference>
<dbReference type="InterPro" id="IPR050282">
    <property type="entry name" value="Cycloisomerase_2"/>
</dbReference>
<keyword evidence="3" id="KW-0732">Signal</keyword>
<evidence type="ECO:0000256" key="3">
    <source>
        <dbReference type="SAM" id="SignalP"/>
    </source>
</evidence>
<dbReference type="Gene3D" id="2.130.10.10">
    <property type="entry name" value="YVTN repeat-like/Quinoprotein amine dehydrogenase"/>
    <property type="match status" value="1"/>
</dbReference>
<gene>
    <name evidence="4" type="primary">pgl_1</name>
    <name evidence="4" type="ORF">ETAA1_45570</name>
</gene>
<dbReference type="Proteomes" id="UP000319576">
    <property type="component" value="Chromosome"/>
</dbReference>
<evidence type="ECO:0000256" key="2">
    <source>
        <dbReference type="ARBA" id="ARBA00022526"/>
    </source>
</evidence>
<keyword evidence="4" id="KW-0378">Hydrolase</keyword>
<dbReference type="GO" id="GO:0017057">
    <property type="term" value="F:6-phosphogluconolactonase activity"/>
    <property type="evidence" value="ECO:0007669"/>
    <property type="project" value="UniProtKB-EC"/>
</dbReference>
<dbReference type="SUPFAM" id="SSF51004">
    <property type="entry name" value="C-terminal (heme d1) domain of cytochrome cd1-nitrite reductase"/>
    <property type="match status" value="1"/>
</dbReference>
<dbReference type="PANTHER" id="PTHR30344">
    <property type="entry name" value="6-PHOSPHOGLUCONOLACTONASE-RELATED"/>
    <property type="match status" value="1"/>
</dbReference>
<evidence type="ECO:0000313" key="5">
    <source>
        <dbReference type="Proteomes" id="UP000319576"/>
    </source>
</evidence>
<dbReference type="InterPro" id="IPR015943">
    <property type="entry name" value="WD40/YVTN_repeat-like_dom_sf"/>
</dbReference>
<name>A0A517XYI0_9BACT</name>
<organism evidence="4 5">
    <name type="scientific">Urbifossiella limnaea</name>
    <dbReference type="NCBI Taxonomy" id="2528023"/>
    <lineage>
        <taxon>Bacteria</taxon>
        <taxon>Pseudomonadati</taxon>
        <taxon>Planctomycetota</taxon>
        <taxon>Planctomycetia</taxon>
        <taxon>Gemmatales</taxon>
        <taxon>Gemmataceae</taxon>
        <taxon>Urbifossiella</taxon>
    </lineage>
</organism>
<dbReference type="KEGG" id="uli:ETAA1_45570"/>
<dbReference type="Pfam" id="PF10282">
    <property type="entry name" value="Lactonase"/>
    <property type="match status" value="1"/>
</dbReference>
<dbReference type="PANTHER" id="PTHR30344:SF1">
    <property type="entry name" value="6-PHOSPHOGLUCONOLACTONASE"/>
    <property type="match status" value="1"/>
</dbReference>
<dbReference type="AlphaFoldDB" id="A0A517XYI0"/>
<dbReference type="GO" id="GO:0005829">
    <property type="term" value="C:cytosol"/>
    <property type="evidence" value="ECO:0007669"/>
    <property type="project" value="TreeGrafter"/>
</dbReference>
<accession>A0A517XYI0</accession>
<keyword evidence="5" id="KW-1185">Reference proteome</keyword>
<proteinExistence type="inferred from homology"/>
<sequence length="385" mass="39616" precursor="true">MPLSRRALAAGLFALAALAPRLAPAADEAAPTAYWVYFGTYTGAKAGDSKGIYRAKLDIKTGKLSPAELAAEVASPSFLAVNAPGTALYAVGETGGKDGGGVFSYSVDRRTGALKKTGESTSGGSGPCYVSVGAGGKLLGVANYGGGSTALLAVDKTGAVGKRVAFFQHAGNGPNSGRQKEPHAHCTQFSPDGKYALTVDLGIDRVKVFALTADGATEQPEKDVVIPPGSGPRHIAIAPDGKFAYACGELDMTVNVVRLNLAGKSEVIQTLSTVPMKAAGQSTAECVLHPSGKFVYVSNRGHHSVAVFKVNDDRKLTAAGHITGDIKTPRNFAIDPTGKWMLIAGQDGGKVGVWELDPTTGAGKETGSTTAVSRPVCVRFVPVEE</sequence>